<accession>A0A0P1BLX4</accession>
<evidence type="ECO:0000259" key="5">
    <source>
        <dbReference type="Pfam" id="PF24312"/>
    </source>
</evidence>
<evidence type="ECO:0000313" key="8">
    <source>
        <dbReference type="EMBL" id="CEH17446.1"/>
    </source>
</evidence>
<dbReference type="InterPro" id="IPR056543">
    <property type="entry name" value="Ig-like_POM152_9th"/>
</dbReference>
<feature type="domain" description="Nucleoporin POM152 Ig-like" evidence="5">
    <location>
        <begin position="832"/>
        <end position="920"/>
    </location>
</feature>
<feature type="transmembrane region" description="Helical" evidence="2">
    <location>
        <begin position="70"/>
        <end position="90"/>
    </location>
</feature>
<keyword evidence="2" id="KW-1133">Transmembrane helix</keyword>
<dbReference type="GO" id="GO:0070762">
    <property type="term" value="C:nuclear pore transmembrane ring"/>
    <property type="evidence" value="ECO:0007669"/>
    <property type="project" value="TreeGrafter"/>
</dbReference>
<feature type="compositionally biased region" description="Basic and acidic residues" evidence="1">
    <location>
        <begin position="1370"/>
        <end position="1379"/>
    </location>
</feature>
<dbReference type="Pfam" id="PF24097">
    <property type="entry name" value="TMD_POM152"/>
    <property type="match status" value="1"/>
</dbReference>
<dbReference type="InterPro" id="IPR056544">
    <property type="entry name" value="Ig_POM152"/>
</dbReference>
<sequence length="1379" mass="148137">MSSSPSLIPLSLADGPTQRRWAATATVLLHSYKIYHLLIQPLAAGQSISPIASLASTGSHHSSSASSSNLLAPFLTTSLLLDVGLLYALARLRIPRLDLKPTVWAAIFALLASFDFLLAGGWRWLPTILYALPVVGTIGSTVTGLANTVNPWAGQLSFEGNRVEVKRLVAPKERIIGQYTVHILPYSTATLSHEHARTVCHCVGPQARTASLPVLFNNTEPALLQYSITSFTDPSLVDYFNVTIPGSALHSLAQSTDDVSAGRKQQLDYELDDDQAVGRVKLERVLDRKQHDARIDRSEVIVVRCPSATFLAAPSKGDASAKAKASLGALIKQSKDGLLPTLHHCPADQGDLHVRVNGVAPLELVYTQSSASFTRPGAVNPKIKSATPASHVKQLRIARISSPHHPTSPLDGLSGSVSGMTEALKRSIVAADLAWAEAQSVGIPLTLDTRQPGTYTYTLHSVVDACGKSMHPATSESHGFASETIASRAVVVHPRARVALKSCSIDNPIKVLRNKLDDKKLRIEVSGDGAFDGPVHALLRYQSISGAAPSVKNLTLPAGTSEHALQGLGEYSIDSVGGAFCDGEVLAPSVCRAVDVPPPQADVTFHAIQDQCAGTIGAKALVSLSGTPPFRLEMQESVADKPPQRSVKRIEAMRTEMELRPNLNGNVTYRFLKLDDANYAGVEIRDATFTQSIHPLADARFRPLSAQQQVSRTTANQHARNVKNAATQAEKVVLHSCDGDTATVEVEFRGSGPFTLGYSLKTGEGSTTSKATLHTIQNIKTGAHRFDVEMPKVAARSGGLVTMSLISVKDGRGCERALVGSDRFFDVQREKPTIGFELLGTRERANEVNLLQGEKARLPLRLVGNAPWTVNLALVDDVSSARTLDLASSDALVEVDQPGTWELRSVRDAHCAGSVIAERSKFHVHSIPRPTIAFDVDSGNLAPSGNDSLIRKAVCVGQPDAVDIVLTGHSPLSITYAHQITGHAGKRERQEKTLSSAQGAATLPLASDRSGWHTYDLTAVGDAYYPAAVVSPGQRSRGLLRLEQMVHQAPSAVFVEAKSSTSFCVGQALQAVSNGESSVLPLVKLSGAPPFEVDFSVGHAAGGLGGLSRSRRNFHASDVRSTTHALSVAPDAFSFDKTGAWSVQLDRVVDANGCETLYGGSSGAKAVGWETTVVETPGIVSEENRSDFCVGENIPFTLQGASPWQIEYAFAGKTIRTTSNEARFSRFAEHPGTLQIKSVAHERSKCERDVRGMGGMSKVVHALPKIRISQGRHYIQDLPEGNQAEINFHLEGEPPFSFTYSRTEPIDRNPRPRVLETHTVTNVQQTTYTLRTSQEGTWSVSWLQDKHCTVSLSMDSSRGKGKGAAQPRVEGTERKRIGL</sequence>
<evidence type="ECO:0000259" key="6">
    <source>
        <dbReference type="Pfam" id="PF24519"/>
    </source>
</evidence>
<keyword evidence="9" id="KW-1185">Reference proteome</keyword>
<dbReference type="InterPro" id="IPR056540">
    <property type="entry name" value="TMD_POM152"/>
</dbReference>
<evidence type="ECO:0000313" key="9">
    <source>
        <dbReference type="Proteomes" id="UP000054845"/>
    </source>
</evidence>
<dbReference type="PANTHER" id="PTHR28206">
    <property type="entry name" value="NUCLEOPORIN POM152"/>
    <property type="match status" value="1"/>
</dbReference>
<organism evidence="8 9">
    <name type="scientific">Ceraceosorus bombacis</name>
    <dbReference type="NCBI Taxonomy" id="401625"/>
    <lineage>
        <taxon>Eukaryota</taxon>
        <taxon>Fungi</taxon>
        <taxon>Dikarya</taxon>
        <taxon>Basidiomycota</taxon>
        <taxon>Ustilaginomycotina</taxon>
        <taxon>Exobasidiomycetes</taxon>
        <taxon>Ceraceosorales</taxon>
        <taxon>Ceraceosoraceae</taxon>
        <taxon>Ceraceosorus</taxon>
    </lineage>
</organism>
<dbReference type="STRING" id="401625.A0A0P1BLX4"/>
<dbReference type="OrthoDB" id="5529162at2759"/>
<dbReference type="Proteomes" id="UP000054845">
    <property type="component" value="Unassembled WGS sequence"/>
</dbReference>
<dbReference type="InterPro" id="IPR056541">
    <property type="entry name" value="Ig-like_POM152"/>
</dbReference>
<dbReference type="PANTHER" id="PTHR28206:SF1">
    <property type="entry name" value="NUCLEOPORIN POM152"/>
    <property type="match status" value="1"/>
</dbReference>
<keyword evidence="2" id="KW-0812">Transmembrane</keyword>
<proteinExistence type="predicted"/>
<dbReference type="GO" id="GO:0017056">
    <property type="term" value="F:structural constituent of nuclear pore"/>
    <property type="evidence" value="ECO:0007669"/>
    <property type="project" value="InterPro"/>
</dbReference>
<feature type="region of interest" description="Disordered" evidence="1">
    <location>
        <begin position="1353"/>
        <end position="1379"/>
    </location>
</feature>
<evidence type="ECO:0000259" key="3">
    <source>
        <dbReference type="Pfam" id="PF23664"/>
    </source>
</evidence>
<feature type="domain" description="Nucleoporin POM152 N-terminal transmembrane" evidence="4">
    <location>
        <begin position="14"/>
        <end position="122"/>
    </location>
</feature>
<dbReference type="Pfam" id="PF24312">
    <property type="entry name" value="Ig-like_POM152"/>
    <property type="match status" value="2"/>
</dbReference>
<keyword evidence="2" id="KW-0472">Membrane</keyword>
<dbReference type="Pfam" id="PF24527">
    <property type="entry name" value="Ig-like_Pom152_9"/>
    <property type="match status" value="1"/>
</dbReference>
<dbReference type="InterPro" id="IPR037701">
    <property type="entry name" value="Pom152"/>
</dbReference>
<dbReference type="InterPro" id="IPR056542">
    <property type="entry name" value="Ig-like_POM152_1st"/>
</dbReference>
<evidence type="ECO:0000259" key="7">
    <source>
        <dbReference type="Pfam" id="PF24527"/>
    </source>
</evidence>
<name>A0A0P1BLX4_9BASI</name>
<feature type="domain" description="Nucleoporin POM152 first Ig-like" evidence="6">
    <location>
        <begin position="199"/>
        <end position="302"/>
    </location>
</feature>
<feature type="transmembrane region" description="Helical" evidence="2">
    <location>
        <begin position="102"/>
        <end position="125"/>
    </location>
</feature>
<feature type="domain" description="Nucleoporin POM152 ninth Ig-like" evidence="7">
    <location>
        <begin position="1177"/>
        <end position="1248"/>
    </location>
</feature>
<evidence type="ECO:0000259" key="4">
    <source>
        <dbReference type="Pfam" id="PF24097"/>
    </source>
</evidence>
<dbReference type="Pfam" id="PF24519">
    <property type="entry name" value="Ig-like_Pom152_1"/>
    <property type="match status" value="1"/>
</dbReference>
<feature type="domain" description="Nucleoporin POM152 immunoglobulin-like" evidence="3">
    <location>
        <begin position="596"/>
        <end position="695"/>
    </location>
</feature>
<reference evidence="9" key="1">
    <citation type="submission" date="2014-09" db="EMBL/GenBank/DDBJ databases">
        <authorList>
            <person name="Sharma Rahul"/>
            <person name="Thines Marco"/>
        </authorList>
    </citation>
    <scope>NUCLEOTIDE SEQUENCE [LARGE SCALE GENOMIC DNA]</scope>
</reference>
<protein>
    <submittedName>
        <fullName evidence="8">Uncharacterized protein</fullName>
    </submittedName>
</protein>
<dbReference type="GO" id="GO:0006999">
    <property type="term" value="P:nuclear pore organization"/>
    <property type="evidence" value="ECO:0007669"/>
    <property type="project" value="TreeGrafter"/>
</dbReference>
<dbReference type="EMBL" id="CCYA01000254">
    <property type="protein sequence ID" value="CEH17446.1"/>
    <property type="molecule type" value="Genomic_DNA"/>
</dbReference>
<dbReference type="GO" id="GO:0006606">
    <property type="term" value="P:protein import into nucleus"/>
    <property type="evidence" value="ECO:0007669"/>
    <property type="project" value="TreeGrafter"/>
</dbReference>
<evidence type="ECO:0000256" key="1">
    <source>
        <dbReference type="SAM" id="MobiDB-lite"/>
    </source>
</evidence>
<dbReference type="Pfam" id="PF23664">
    <property type="entry name" value="Ig_Pom152"/>
    <property type="match status" value="1"/>
</dbReference>
<evidence type="ECO:0000256" key="2">
    <source>
        <dbReference type="SAM" id="Phobius"/>
    </source>
</evidence>
<feature type="domain" description="Nucleoporin POM152 Ig-like" evidence="5">
    <location>
        <begin position="1277"/>
        <end position="1355"/>
    </location>
</feature>